<organism evidence="1 2">
    <name type="scientific">Natrinema ejinorense</name>
    <dbReference type="NCBI Taxonomy" id="373386"/>
    <lineage>
        <taxon>Archaea</taxon>
        <taxon>Methanobacteriati</taxon>
        <taxon>Methanobacteriota</taxon>
        <taxon>Stenosarchaea group</taxon>
        <taxon>Halobacteria</taxon>
        <taxon>Halobacteriales</taxon>
        <taxon>Natrialbaceae</taxon>
        <taxon>Natrinema</taxon>
    </lineage>
</organism>
<dbReference type="AlphaFoldDB" id="A0A2A5QZ32"/>
<reference evidence="1 2" key="1">
    <citation type="submission" date="2017-09" db="EMBL/GenBank/DDBJ databases">
        <title>Genome sequences of Natrinema ejinorence JCM 13890T.</title>
        <authorList>
            <person name="Roh S.W."/>
            <person name="Kim Y.B."/>
            <person name="Kim J.Y."/>
        </authorList>
    </citation>
    <scope>NUCLEOTIDE SEQUENCE [LARGE SCALE GENOMIC DNA]</scope>
    <source>
        <strain evidence="1 2">JCM 13890</strain>
    </source>
</reference>
<gene>
    <name evidence="1" type="ORF">CP557_16730</name>
</gene>
<dbReference type="Pfam" id="PF03243">
    <property type="entry name" value="MerB"/>
    <property type="match status" value="1"/>
</dbReference>
<name>A0A2A5QZ32_9EURY</name>
<dbReference type="InterPro" id="IPR004927">
    <property type="entry name" value="MerB"/>
</dbReference>
<comment type="caution">
    <text evidence="1">The sequence shown here is derived from an EMBL/GenBank/DDBJ whole genome shotgun (WGS) entry which is preliminary data.</text>
</comment>
<dbReference type="Gene3D" id="3.30.450.410">
    <property type="match status" value="1"/>
</dbReference>
<keyword evidence="2" id="KW-1185">Reference proteome</keyword>
<keyword evidence="1" id="KW-0456">Lyase</keyword>
<dbReference type="SUPFAM" id="SSF160387">
    <property type="entry name" value="NosL/MerB-like"/>
    <property type="match status" value="1"/>
</dbReference>
<dbReference type="InterPro" id="IPR053717">
    <property type="entry name" value="MerB_lyase_sf"/>
</dbReference>
<dbReference type="Proteomes" id="UP000219689">
    <property type="component" value="Unassembled WGS sequence"/>
</dbReference>
<protein>
    <submittedName>
        <fullName evidence="1">Alkylmercury lyase</fullName>
    </submittedName>
</protein>
<evidence type="ECO:0000313" key="1">
    <source>
        <dbReference type="EMBL" id="PCR92023.1"/>
    </source>
</evidence>
<evidence type="ECO:0000313" key="2">
    <source>
        <dbReference type="Proteomes" id="UP000219689"/>
    </source>
</evidence>
<dbReference type="EMBL" id="NXNI01000001">
    <property type="protein sequence ID" value="PCR92023.1"/>
    <property type="molecule type" value="Genomic_DNA"/>
</dbReference>
<dbReference type="GO" id="GO:0018836">
    <property type="term" value="F:alkylmercury lyase activity"/>
    <property type="evidence" value="ECO:0007669"/>
    <property type="project" value="InterPro"/>
</dbReference>
<accession>A0A2A5QZ32</accession>
<dbReference type="RefSeq" id="WP_097380953.1">
    <property type="nucleotide sequence ID" value="NZ_NXNI01000001.1"/>
</dbReference>
<dbReference type="OrthoDB" id="232973at2157"/>
<sequence>MTNQTCDCCGIVETSPAESDAEDEPAVDRWIGDSPVMETPFPEDVRTAMEQFLGAGSIATLEDWVGELRRQTGGPIDVDDLCHADGETAHWGELEGVRYDFRCFYDAVALAELASQPVEIHTTSPGGTEITARATGDGDVTATPSTAVVSFGIVTDRSKSDGKPTLEDAYTSICPAVAGFPTRDAYERWAARTSAATVGLPLSAATTVATGLVEN</sequence>
<proteinExistence type="predicted"/>